<sequence>DVAEEIAERIEEVLSRTECTNIVFIGDFNQNKIVQRAAESHNLTQKVNFSTRKENMLDLVYASEAIIETIEPKNILPRCDHVQIQMKVHIQPSCFNHEIEEKMTIKYVDREELRKRLAEIDIMEFGSDTIDSFFPKLFATHKRIEEECTKTEIKYPSINARLFQLTKRKENNYKRYRYEPEIADKFNKIIDEELEEL</sequence>
<protein>
    <submittedName>
        <fullName evidence="1">Uncharacterized protein</fullName>
    </submittedName>
</protein>
<proteinExistence type="predicted"/>
<dbReference type="PANTHER" id="PTHR33395">
    <property type="entry name" value="TRANSCRIPTASE, PUTATIVE-RELATED-RELATED"/>
    <property type="match status" value="1"/>
</dbReference>
<dbReference type="PANTHER" id="PTHR33395:SF22">
    <property type="entry name" value="REVERSE TRANSCRIPTASE DOMAIN-CONTAINING PROTEIN"/>
    <property type="match status" value="1"/>
</dbReference>
<dbReference type="AlphaFoldDB" id="A0ABD2PKT4"/>
<name>A0ABD2PKT4_9PLAT</name>
<dbReference type="Proteomes" id="UP001626550">
    <property type="component" value="Unassembled WGS sequence"/>
</dbReference>
<evidence type="ECO:0000313" key="2">
    <source>
        <dbReference type="Proteomes" id="UP001626550"/>
    </source>
</evidence>
<keyword evidence="2" id="KW-1185">Reference proteome</keyword>
<dbReference type="EMBL" id="JBJKFK010006788">
    <property type="protein sequence ID" value="KAL3307663.1"/>
    <property type="molecule type" value="Genomic_DNA"/>
</dbReference>
<comment type="caution">
    <text evidence="1">The sequence shown here is derived from an EMBL/GenBank/DDBJ whole genome shotgun (WGS) entry which is preliminary data.</text>
</comment>
<reference evidence="1 2" key="1">
    <citation type="submission" date="2024-11" db="EMBL/GenBank/DDBJ databases">
        <title>Adaptive evolution of stress response genes in parasites aligns with host niche diversity.</title>
        <authorList>
            <person name="Hahn C."/>
            <person name="Resl P."/>
        </authorList>
    </citation>
    <scope>NUCLEOTIDE SEQUENCE [LARGE SCALE GENOMIC DNA]</scope>
    <source>
        <strain evidence="1">EGGRZ-B1_66</strain>
        <tissue evidence="1">Body</tissue>
    </source>
</reference>
<gene>
    <name evidence="1" type="ORF">Ciccas_013818</name>
</gene>
<organism evidence="1 2">
    <name type="scientific">Cichlidogyrus casuarinus</name>
    <dbReference type="NCBI Taxonomy" id="1844966"/>
    <lineage>
        <taxon>Eukaryota</taxon>
        <taxon>Metazoa</taxon>
        <taxon>Spiralia</taxon>
        <taxon>Lophotrochozoa</taxon>
        <taxon>Platyhelminthes</taxon>
        <taxon>Monogenea</taxon>
        <taxon>Monopisthocotylea</taxon>
        <taxon>Dactylogyridea</taxon>
        <taxon>Ancyrocephalidae</taxon>
        <taxon>Cichlidogyrus</taxon>
    </lineage>
</organism>
<evidence type="ECO:0000313" key="1">
    <source>
        <dbReference type="EMBL" id="KAL3307663.1"/>
    </source>
</evidence>
<feature type="non-terminal residue" evidence="1">
    <location>
        <position position="197"/>
    </location>
</feature>
<accession>A0ABD2PKT4</accession>
<feature type="non-terminal residue" evidence="1">
    <location>
        <position position="1"/>
    </location>
</feature>